<dbReference type="InterPro" id="IPR043519">
    <property type="entry name" value="NT_sf"/>
</dbReference>
<dbReference type="InterPro" id="IPR045862">
    <property type="entry name" value="Trf4-like"/>
</dbReference>
<dbReference type="Proteomes" id="UP000054144">
    <property type="component" value="Unassembled WGS sequence"/>
</dbReference>
<evidence type="ECO:0000256" key="3">
    <source>
        <dbReference type="ARBA" id="ARBA00022723"/>
    </source>
</evidence>
<protein>
    <recommendedName>
        <fullName evidence="2">polynucleotide adenylyltransferase</fullName>
        <ecNumber evidence="2">2.7.7.19</ecNumber>
    </recommendedName>
</protein>
<evidence type="ECO:0000256" key="1">
    <source>
        <dbReference type="ARBA" id="ARBA00008593"/>
    </source>
</evidence>
<feature type="domain" description="PAP-associated" evidence="5">
    <location>
        <begin position="237"/>
        <end position="295"/>
    </location>
</feature>
<dbReference type="Gene3D" id="3.30.460.10">
    <property type="entry name" value="Beta Polymerase, domain 2"/>
    <property type="match status" value="1"/>
</dbReference>
<keyword evidence="3" id="KW-0479">Metal-binding</keyword>
<dbReference type="PANTHER" id="PTHR23092:SF15">
    <property type="entry name" value="INACTIVE NON-CANONICAL POLY(A) RNA POLYMERASE PROTEIN TRF4-2-RELATED"/>
    <property type="match status" value="1"/>
</dbReference>
<dbReference type="GO" id="GO:0010605">
    <property type="term" value="P:negative regulation of macromolecule metabolic process"/>
    <property type="evidence" value="ECO:0007669"/>
    <property type="project" value="UniProtKB-ARBA"/>
</dbReference>
<dbReference type="GO" id="GO:1990817">
    <property type="term" value="F:poly(A) RNA polymerase activity"/>
    <property type="evidence" value="ECO:0007669"/>
    <property type="project" value="UniProtKB-EC"/>
</dbReference>
<dbReference type="GO" id="GO:0043634">
    <property type="term" value="P:polyadenylation-dependent ncRNA catabolic process"/>
    <property type="evidence" value="ECO:0007669"/>
    <property type="project" value="TreeGrafter"/>
</dbReference>
<dbReference type="GO" id="GO:0005730">
    <property type="term" value="C:nucleolus"/>
    <property type="evidence" value="ECO:0007669"/>
    <property type="project" value="TreeGrafter"/>
</dbReference>
<dbReference type="Pfam" id="PF03828">
    <property type="entry name" value="PAP_assoc"/>
    <property type="match status" value="1"/>
</dbReference>
<dbReference type="EMBL" id="KN881646">
    <property type="protein sequence ID" value="KIY51968.1"/>
    <property type="molecule type" value="Genomic_DNA"/>
</dbReference>
<gene>
    <name evidence="7" type="ORF">FISHEDRAFT_70204</name>
</gene>
<organism evidence="7 8">
    <name type="scientific">Fistulina hepatica ATCC 64428</name>
    <dbReference type="NCBI Taxonomy" id="1128425"/>
    <lineage>
        <taxon>Eukaryota</taxon>
        <taxon>Fungi</taxon>
        <taxon>Dikarya</taxon>
        <taxon>Basidiomycota</taxon>
        <taxon>Agaricomycotina</taxon>
        <taxon>Agaricomycetes</taxon>
        <taxon>Agaricomycetidae</taxon>
        <taxon>Agaricales</taxon>
        <taxon>Fistulinaceae</taxon>
        <taxon>Fistulina</taxon>
    </lineage>
</organism>
<sequence>MHKSKRRAKSPSPEQALFCPWLNSLPNKTFAGVEQKLHHEIEAYMKYLQPDSHETATRAQAFQRVKDCVKSLFNQSAINTFGSSATGLSSPTGDIDIVISTPYELKPHVRKKLLFDISQRLRYHNIANEVLVNHWARIPIVTFTTVPELGSFSVDIGINNNDGLSAVKVVKYYLDTMPALKPLVLVVKGLLSRHGLNDASKGGLGSYGIIWMCVSLLQRNPGGQPDSYFTHPSDTESLGYLVVDFMKHYGLEFDFTEDFISVSSGQILKKSQGGDWINKKTLDHICIQDPCQPENDVGRPASKTRAIIAAFEGAYRSLTEAASVTDESLLARLLGSPWKGVSFPRLPVAISVTASTLSGHGTSGSTPTGCYCTGPGLVTNGLSSRTTKSQQGAQKRQIWRQKEIRRFKQWSYRAGICQYAKRAVWRQGKPLGCWATV</sequence>
<dbReference type="Gene3D" id="1.10.1410.10">
    <property type="match status" value="1"/>
</dbReference>
<dbReference type="OrthoDB" id="273917at2759"/>
<name>A0A0D7AMF8_9AGAR</name>
<dbReference type="SUPFAM" id="SSF81631">
    <property type="entry name" value="PAP/OAS1 substrate-binding domain"/>
    <property type="match status" value="1"/>
</dbReference>
<dbReference type="GO" id="GO:0046872">
    <property type="term" value="F:metal ion binding"/>
    <property type="evidence" value="ECO:0007669"/>
    <property type="project" value="UniProtKB-KW"/>
</dbReference>
<evidence type="ECO:0000259" key="6">
    <source>
        <dbReference type="Pfam" id="PF22600"/>
    </source>
</evidence>
<evidence type="ECO:0000256" key="2">
    <source>
        <dbReference type="ARBA" id="ARBA00012388"/>
    </source>
</evidence>
<reference evidence="7 8" key="1">
    <citation type="journal article" date="2015" name="Fungal Genet. Biol.">
        <title>Evolution of novel wood decay mechanisms in Agaricales revealed by the genome sequences of Fistulina hepatica and Cylindrobasidium torrendii.</title>
        <authorList>
            <person name="Floudas D."/>
            <person name="Held B.W."/>
            <person name="Riley R."/>
            <person name="Nagy L.G."/>
            <person name="Koehler G."/>
            <person name="Ransdell A.S."/>
            <person name="Younus H."/>
            <person name="Chow J."/>
            <person name="Chiniquy J."/>
            <person name="Lipzen A."/>
            <person name="Tritt A."/>
            <person name="Sun H."/>
            <person name="Haridas S."/>
            <person name="LaButti K."/>
            <person name="Ohm R.A."/>
            <person name="Kues U."/>
            <person name="Blanchette R.A."/>
            <person name="Grigoriev I.V."/>
            <person name="Minto R.E."/>
            <person name="Hibbett D.S."/>
        </authorList>
    </citation>
    <scope>NUCLEOTIDE SEQUENCE [LARGE SCALE GENOMIC DNA]</scope>
    <source>
        <strain evidence="7 8">ATCC 64428</strain>
    </source>
</reference>
<dbReference type="CDD" id="cd05402">
    <property type="entry name" value="NT_PAP_TUTase"/>
    <property type="match status" value="1"/>
</dbReference>
<dbReference type="PANTHER" id="PTHR23092">
    <property type="entry name" value="POLY(A) RNA POLYMERASE"/>
    <property type="match status" value="1"/>
</dbReference>
<evidence type="ECO:0000259" key="5">
    <source>
        <dbReference type="Pfam" id="PF03828"/>
    </source>
</evidence>
<feature type="domain" description="Poly(A) RNA polymerase mitochondrial-like central palm" evidence="6">
    <location>
        <begin position="37"/>
        <end position="174"/>
    </location>
</feature>
<dbReference type="SUPFAM" id="SSF81301">
    <property type="entry name" value="Nucleotidyltransferase"/>
    <property type="match status" value="1"/>
</dbReference>
<evidence type="ECO:0000313" key="8">
    <source>
        <dbReference type="Proteomes" id="UP000054144"/>
    </source>
</evidence>
<dbReference type="GO" id="GO:0031499">
    <property type="term" value="C:TRAMP complex"/>
    <property type="evidence" value="ECO:0007669"/>
    <property type="project" value="TreeGrafter"/>
</dbReference>
<dbReference type="EC" id="2.7.7.19" evidence="2"/>
<dbReference type="Pfam" id="PF22600">
    <property type="entry name" value="MTPAP-like_central"/>
    <property type="match status" value="1"/>
</dbReference>
<evidence type="ECO:0000313" key="7">
    <source>
        <dbReference type="EMBL" id="KIY51968.1"/>
    </source>
</evidence>
<dbReference type="AlphaFoldDB" id="A0A0D7AMF8"/>
<dbReference type="InterPro" id="IPR054708">
    <property type="entry name" value="MTPAP-like_central"/>
</dbReference>
<keyword evidence="8" id="KW-1185">Reference proteome</keyword>
<dbReference type="InterPro" id="IPR002058">
    <property type="entry name" value="PAP_assoc"/>
</dbReference>
<dbReference type="GO" id="GO:0003729">
    <property type="term" value="F:mRNA binding"/>
    <property type="evidence" value="ECO:0007669"/>
    <property type="project" value="TreeGrafter"/>
</dbReference>
<comment type="similarity">
    <text evidence="1">Belongs to the DNA polymerase type-B-like family.</text>
</comment>
<keyword evidence="4" id="KW-0460">Magnesium</keyword>
<keyword evidence="7" id="KW-0808">Transferase</keyword>
<dbReference type="GO" id="GO:0031123">
    <property type="term" value="P:RNA 3'-end processing"/>
    <property type="evidence" value="ECO:0007669"/>
    <property type="project" value="TreeGrafter"/>
</dbReference>
<proteinExistence type="inferred from homology"/>
<evidence type="ECO:0000256" key="4">
    <source>
        <dbReference type="ARBA" id="ARBA00022842"/>
    </source>
</evidence>
<accession>A0A0D7AMF8</accession>